<sequence length="67" mass="7384">MQDGPNGSDIDGFWARTQEAFWQGAAYSYIETEQTKADSQRHAQTDTLACTHTVQQSVSMSIQEASA</sequence>
<evidence type="ECO:0000313" key="1">
    <source>
        <dbReference type="EMBL" id="KAK5861512.1"/>
    </source>
</evidence>
<proteinExistence type="predicted"/>
<gene>
    <name evidence="1" type="ORF">PBY51_022903</name>
</gene>
<name>A0AAN7XI45_ELEMC</name>
<reference evidence="1 2" key="1">
    <citation type="journal article" date="2023" name="Genes (Basel)">
        <title>Chromosome-Level Genome Assembly and Circadian Gene Repertoire of the Patagonia Blennie Eleginops maclovinus-The Closest Ancestral Proxy of Antarctic Cryonotothenioids.</title>
        <authorList>
            <person name="Cheng C.C."/>
            <person name="Rivera-Colon A.G."/>
            <person name="Minhas B.F."/>
            <person name="Wilson L."/>
            <person name="Rayamajhi N."/>
            <person name="Vargas-Chacoff L."/>
            <person name="Catchen J.M."/>
        </authorList>
    </citation>
    <scope>NUCLEOTIDE SEQUENCE [LARGE SCALE GENOMIC DNA]</scope>
    <source>
        <strain evidence="1">JMC-PN-2008</strain>
    </source>
</reference>
<evidence type="ECO:0000313" key="2">
    <source>
        <dbReference type="Proteomes" id="UP001346869"/>
    </source>
</evidence>
<reference evidence="1 2" key="2">
    <citation type="journal article" date="2023" name="Mol. Biol. Evol.">
        <title>Genomics of Secondarily Temperate Adaptation in the Only Non-Antarctic Icefish.</title>
        <authorList>
            <person name="Rivera-Colon A.G."/>
            <person name="Rayamajhi N."/>
            <person name="Minhas B.F."/>
            <person name="Madrigal G."/>
            <person name="Bilyk K.T."/>
            <person name="Yoon V."/>
            <person name="Hune M."/>
            <person name="Gregory S."/>
            <person name="Cheng C.H.C."/>
            <person name="Catchen J.M."/>
        </authorList>
    </citation>
    <scope>NUCLEOTIDE SEQUENCE [LARGE SCALE GENOMIC DNA]</scope>
    <source>
        <strain evidence="1">JMC-PN-2008</strain>
    </source>
</reference>
<dbReference type="EMBL" id="JAUZQC010000013">
    <property type="protein sequence ID" value="KAK5861512.1"/>
    <property type="molecule type" value="Genomic_DNA"/>
</dbReference>
<dbReference type="Proteomes" id="UP001346869">
    <property type="component" value="Unassembled WGS sequence"/>
</dbReference>
<keyword evidence="2" id="KW-1185">Reference proteome</keyword>
<dbReference type="AlphaFoldDB" id="A0AAN7XI45"/>
<accession>A0AAN7XI45</accession>
<organism evidence="1 2">
    <name type="scientific">Eleginops maclovinus</name>
    <name type="common">Patagonian blennie</name>
    <name type="synonym">Eleginus maclovinus</name>
    <dbReference type="NCBI Taxonomy" id="56733"/>
    <lineage>
        <taxon>Eukaryota</taxon>
        <taxon>Metazoa</taxon>
        <taxon>Chordata</taxon>
        <taxon>Craniata</taxon>
        <taxon>Vertebrata</taxon>
        <taxon>Euteleostomi</taxon>
        <taxon>Actinopterygii</taxon>
        <taxon>Neopterygii</taxon>
        <taxon>Teleostei</taxon>
        <taxon>Neoteleostei</taxon>
        <taxon>Acanthomorphata</taxon>
        <taxon>Eupercaria</taxon>
        <taxon>Perciformes</taxon>
        <taxon>Notothenioidei</taxon>
        <taxon>Eleginopidae</taxon>
        <taxon>Eleginops</taxon>
    </lineage>
</organism>
<protein>
    <submittedName>
        <fullName evidence="1">Uncharacterized protein</fullName>
    </submittedName>
</protein>
<comment type="caution">
    <text evidence="1">The sequence shown here is derived from an EMBL/GenBank/DDBJ whole genome shotgun (WGS) entry which is preliminary data.</text>
</comment>